<reference evidence="5 6" key="1">
    <citation type="submission" date="2018-12" db="EMBL/GenBank/DDBJ databases">
        <title>Complete genome of Litorilituus sediminis.</title>
        <authorList>
            <person name="Liu A."/>
            <person name="Rong J."/>
        </authorList>
    </citation>
    <scope>NUCLEOTIDE SEQUENCE [LARGE SCALE GENOMIC DNA]</scope>
    <source>
        <strain evidence="5 6">JCM 17549</strain>
    </source>
</reference>
<dbReference type="GO" id="GO:0004165">
    <property type="term" value="F:delta(3)-delta(2)-enoyl-CoA isomerase activity"/>
    <property type="evidence" value="ECO:0007669"/>
    <property type="project" value="UniProtKB-ARBA"/>
</dbReference>
<organism evidence="5 6">
    <name type="scientific">Litorilituus sediminis</name>
    <dbReference type="NCBI Taxonomy" id="718192"/>
    <lineage>
        <taxon>Bacteria</taxon>
        <taxon>Pseudomonadati</taxon>
        <taxon>Pseudomonadota</taxon>
        <taxon>Gammaproteobacteria</taxon>
        <taxon>Alteromonadales</taxon>
        <taxon>Colwelliaceae</taxon>
        <taxon>Litorilituus</taxon>
    </lineage>
</organism>
<comment type="similarity">
    <text evidence="2">Belongs to the enoyl-CoA hydratase/isomerase family.</text>
</comment>
<dbReference type="InterPro" id="IPR001753">
    <property type="entry name" value="Enoyl-CoA_hydra/iso"/>
</dbReference>
<dbReference type="OrthoDB" id="9797151at2"/>
<name>A0A4P6P4S3_9GAMM</name>
<keyword evidence="6" id="KW-1185">Reference proteome</keyword>
<dbReference type="Proteomes" id="UP000290244">
    <property type="component" value="Chromosome"/>
</dbReference>
<dbReference type="InterPro" id="IPR029045">
    <property type="entry name" value="ClpP/crotonase-like_dom_sf"/>
</dbReference>
<proteinExistence type="inferred from homology"/>
<evidence type="ECO:0000313" key="6">
    <source>
        <dbReference type="Proteomes" id="UP000290244"/>
    </source>
</evidence>
<dbReference type="InterPro" id="IPR014748">
    <property type="entry name" value="Enoyl-CoA_hydra_C"/>
</dbReference>
<protein>
    <submittedName>
        <fullName evidence="5">Enoyl-CoA hydratase</fullName>
    </submittedName>
</protein>
<dbReference type="InterPro" id="IPR051053">
    <property type="entry name" value="ECH/Chromodomain_protein"/>
</dbReference>
<dbReference type="SUPFAM" id="SSF52096">
    <property type="entry name" value="ClpP/crotonase"/>
    <property type="match status" value="1"/>
</dbReference>
<keyword evidence="4" id="KW-0413">Isomerase</keyword>
<dbReference type="PANTHER" id="PTHR43684:SF1">
    <property type="entry name" value="ENOYL-COA DELTA ISOMERASE 2"/>
    <property type="match status" value="1"/>
</dbReference>
<dbReference type="RefSeq" id="WP_130601622.1">
    <property type="nucleotide sequence ID" value="NZ_CP034759.1"/>
</dbReference>
<evidence type="ECO:0000256" key="4">
    <source>
        <dbReference type="ARBA" id="ARBA00023235"/>
    </source>
</evidence>
<gene>
    <name evidence="5" type="ORF">EMK97_09605</name>
</gene>
<dbReference type="Pfam" id="PF00378">
    <property type="entry name" value="ECH_1"/>
    <property type="match status" value="1"/>
</dbReference>
<dbReference type="Gene3D" id="1.10.12.10">
    <property type="entry name" value="Lyase 2-enoyl-coa Hydratase, Chain A, domain 2"/>
    <property type="match status" value="1"/>
</dbReference>
<keyword evidence="3" id="KW-0576">Peroxisome</keyword>
<dbReference type="EMBL" id="CP034759">
    <property type="protein sequence ID" value="QBG35948.1"/>
    <property type="molecule type" value="Genomic_DNA"/>
</dbReference>
<accession>A0A4P6P4S3</accession>
<evidence type="ECO:0000256" key="1">
    <source>
        <dbReference type="ARBA" id="ARBA00004275"/>
    </source>
</evidence>
<dbReference type="Gene3D" id="3.90.226.10">
    <property type="entry name" value="2-enoyl-CoA Hydratase, Chain A, domain 1"/>
    <property type="match status" value="1"/>
</dbReference>
<comment type="subcellular location">
    <subcellularLocation>
        <location evidence="1">Peroxisome</location>
    </subcellularLocation>
</comment>
<evidence type="ECO:0000256" key="3">
    <source>
        <dbReference type="ARBA" id="ARBA00023140"/>
    </source>
</evidence>
<evidence type="ECO:0000256" key="2">
    <source>
        <dbReference type="ARBA" id="ARBA00005254"/>
    </source>
</evidence>
<dbReference type="KEGG" id="lsd:EMK97_09605"/>
<dbReference type="PANTHER" id="PTHR43684">
    <property type="match status" value="1"/>
</dbReference>
<dbReference type="CDD" id="cd06558">
    <property type="entry name" value="crotonase-like"/>
    <property type="match status" value="1"/>
</dbReference>
<dbReference type="AlphaFoldDB" id="A0A4P6P4S3"/>
<sequence length="247" mass="27189">MTNFIQTQELNGVFTITLNRLEKKNALNTAMYQSLCQHFNHAMATNSIHCVVIQGDNTCFTAGNDLEDFINLSAHDDLVALEFVKVLAKFTKPLIAAVSGPAVGIGTTLLLHCDMVFATSSAKFKLPFTQLGLCPEAGSSYLLPQLLGHNRAFELLVLGDTFNVEKAYELGFINEICDANELLAKADKCAQIIAKLPSDAVLTSKRLIRKASQAKLDSVIKEEGDEFSRLVQTPECKKILQQFFSTR</sequence>
<evidence type="ECO:0000313" key="5">
    <source>
        <dbReference type="EMBL" id="QBG35948.1"/>
    </source>
</evidence>